<dbReference type="Proteomes" id="UP000199647">
    <property type="component" value="Unassembled WGS sequence"/>
</dbReference>
<feature type="signal peptide" evidence="2">
    <location>
        <begin position="1"/>
        <end position="30"/>
    </location>
</feature>
<evidence type="ECO:0000256" key="1">
    <source>
        <dbReference type="SAM" id="MobiDB-lite"/>
    </source>
</evidence>
<feature type="compositionally biased region" description="Pro residues" evidence="1">
    <location>
        <begin position="62"/>
        <end position="72"/>
    </location>
</feature>
<feature type="chain" id="PRO_5011594220" evidence="2">
    <location>
        <begin position="31"/>
        <end position="236"/>
    </location>
</feature>
<feature type="region of interest" description="Disordered" evidence="1">
    <location>
        <begin position="30"/>
        <end position="85"/>
    </location>
</feature>
<name>A0A1H9K342_9HYPH</name>
<organism evidence="3 4">
    <name type="scientific">Faunimonas pinastri</name>
    <dbReference type="NCBI Taxonomy" id="1855383"/>
    <lineage>
        <taxon>Bacteria</taxon>
        <taxon>Pseudomonadati</taxon>
        <taxon>Pseudomonadota</taxon>
        <taxon>Alphaproteobacteria</taxon>
        <taxon>Hyphomicrobiales</taxon>
        <taxon>Afifellaceae</taxon>
        <taxon>Faunimonas</taxon>
    </lineage>
</organism>
<dbReference type="STRING" id="1855383.SAMN05216548_10963"/>
<dbReference type="Pfam" id="PF06776">
    <property type="entry name" value="IalB"/>
    <property type="match status" value="1"/>
</dbReference>
<evidence type="ECO:0000256" key="2">
    <source>
        <dbReference type="SAM" id="SignalP"/>
    </source>
</evidence>
<dbReference type="RefSeq" id="WP_238858310.1">
    <property type="nucleotide sequence ID" value="NZ_FOFG01000009.1"/>
</dbReference>
<dbReference type="EMBL" id="FOFG01000009">
    <property type="protein sequence ID" value="SEQ93544.1"/>
    <property type="molecule type" value="Genomic_DNA"/>
</dbReference>
<proteinExistence type="predicted"/>
<keyword evidence="4" id="KW-1185">Reference proteome</keyword>
<sequence length="236" mass="23698">MPRLPFAPAAKTVAAMALIAMVSLSGQALAQKPSGDGSASSKWDLLGTGDAGKAAPAKKGAPPHPAAAPQPAPAAASPAPAPGPTVQLANGATSITEVYGDWTVNCGIANNARVCVFNQSQGSKETGQRVFGIELRAPKDGDTEGTLLMPFGLSFDAGAILKLDDKDLGDGVRFSTCTPAGCLLSISFPAQAVEALKKGQKLTVSALNMADGNPVTFNVSLNGFGAALNRAAQLGG</sequence>
<evidence type="ECO:0000313" key="3">
    <source>
        <dbReference type="EMBL" id="SEQ93544.1"/>
    </source>
</evidence>
<evidence type="ECO:0000313" key="4">
    <source>
        <dbReference type="Proteomes" id="UP000199647"/>
    </source>
</evidence>
<keyword evidence="2" id="KW-0732">Signal</keyword>
<dbReference type="Gene3D" id="2.60.40.1880">
    <property type="entry name" value="Invasion associated locus B (IalB) protein"/>
    <property type="match status" value="1"/>
</dbReference>
<dbReference type="InterPro" id="IPR010642">
    <property type="entry name" value="Invasion_prot_B"/>
</dbReference>
<reference evidence="3 4" key="1">
    <citation type="submission" date="2016-10" db="EMBL/GenBank/DDBJ databases">
        <authorList>
            <person name="de Groot N.N."/>
        </authorList>
    </citation>
    <scope>NUCLEOTIDE SEQUENCE [LARGE SCALE GENOMIC DNA]</scope>
    <source>
        <strain evidence="3 4">A52C2</strain>
    </source>
</reference>
<accession>A0A1H9K342</accession>
<dbReference type="AlphaFoldDB" id="A0A1H9K342"/>
<dbReference type="InterPro" id="IPR038696">
    <property type="entry name" value="IalB_sf"/>
</dbReference>
<gene>
    <name evidence="3" type="ORF">SAMN05216548_10963</name>
</gene>
<feature type="compositionally biased region" description="Low complexity" evidence="1">
    <location>
        <begin position="51"/>
        <end position="60"/>
    </location>
</feature>
<protein>
    <submittedName>
        <fullName evidence="3">Invasion protein IalB, involved in pathogenesis</fullName>
    </submittedName>
</protein>